<evidence type="ECO:0000313" key="2">
    <source>
        <dbReference type="EMBL" id="GCA64682.1"/>
    </source>
</evidence>
<dbReference type="AlphaFoldDB" id="A0A391PBF6"/>
<gene>
    <name evidence="2" type="ORF">KIPB_015048</name>
</gene>
<reference evidence="2 3" key="1">
    <citation type="journal article" date="2018" name="PLoS ONE">
        <title>The draft genome of Kipferlia bialata reveals reductive genome evolution in fornicate parasites.</title>
        <authorList>
            <person name="Tanifuji G."/>
            <person name="Takabayashi S."/>
            <person name="Kume K."/>
            <person name="Takagi M."/>
            <person name="Nakayama T."/>
            <person name="Kamikawa R."/>
            <person name="Inagaki Y."/>
            <person name="Hashimoto T."/>
        </authorList>
    </citation>
    <scope>NUCLEOTIDE SEQUENCE [LARGE SCALE GENOMIC DNA]</scope>
    <source>
        <strain evidence="2">NY0173</strain>
    </source>
</reference>
<name>A0A391PBF6_9EUKA</name>
<organism evidence="2 3">
    <name type="scientific">Kipferlia bialata</name>
    <dbReference type="NCBI Taxonomy" id="797122"/>
    <lineage>
        <taxon>Eukaryota</taxon>
        <taxon>Metamonada</taxon>
        <taxon>Carpediemonas-like organisms</taxon>
        <taxon>Kipferlia</taxon>
    </lineage>
</organism>
<dbReference type="EMBL" id="BDIP01008151">
    <property type="protein sequence ID" value="GCA64682.1"/>
    <property type="molecule type" value="Genomic_DNA"/>
</dbReference>
<dbReference type="Proteomes" id="UP000265618">
    <property type="component" value="Unassembled WGS sequence"/>
</dbReference>
<proteinExistence type="predicted"/>
<evidence type="ECO:0000256" key="1">
    <source>
        <dbReference type="SAM" id="MobiDB-lite"/>
    </source>
</evidence>
<comment type="caution">
    <text evidence="2">The sequence shown here is derived from an EMBL/GenBank/DDBJ whole genome shotgun (WGS) entry which is preliminary data.</text>
</comment>
<keyword evidence="3" id="KW-1185">Reference proteome</keyword>
<feature type="compositionally biased region" description="Low complexity" evidence="1">
    <location>
        <begin position="57"/>
        <end position="68"/>
    </location>
</feature>
<protein>
    <submittedName>
        <fullName evidence="2">Uncharacterized protein</fullName>
    </submittedName>
</protein>
<feature type="region of interest" description="Disordered" evidence="1">
    <location>
        <begin position="49"/>
        <end position="68"/>
    </location>
</feature>
<evidence type="ECO:0000313" key="3">
    <source>
        <dbReference type="Proteomes" id="UP000265618"/>
    </source>
</evidence>
<sequence>MPGEQPIVQVRVKGEFVPVDSVNSEAATVSNVASASGSGSVSHFPISAPAGAGSAQTSTVPGPVTVATPATTAPAPTATATVAKPSSAQCAAHMPVKVC</sequence>
<accession>A0A391PBF6</accession>